<dbReference type="Proteomes" id="UP000316733">
    <property type="component" value="Segment"/>
</dbReference>
<reference evidence="2" key="1">
    <citation type="journal article" date="2020" name="bioRxiv">
        <title>Integrative omics analysis of Pseudomonas aeruginosa virus PA5oct highlights the molecular complexity of jumbo phages.</title>
        <authorList>
            <person name="Lood C."/>
            <person name="Danis-Wlodarczyk K."/>
            <person name="Blasdel B.G."/>
            <person name="Jang H.B."/>
            <person name="Vandenheuvel D."/>
            <person name="Briers Y."/>
            <person name="Noben J.-P."/>
            <person name="van Noort V."/>
            <person name="Drulis-Kawa Z."/>
            <person name="Lavigne R."/>
        </authorList>
    </citation>
    <scope>NUCLEOTIDE SEQUENCE [LARGE SCALE GENOMIC DNA]</scope>
</reference>
<evidence type="ECO:0000313" key="2">
    <source>
        <dbReference type="Proteomes" id="UP000316733"/>
    </source>
</evidence>
<accession>A0A4Y5JVI4</accession>
<evidence type="ECO:0000313" key="1">
    <source>
        <dbReference type="EMBL" id="QCG76315.1"/>
    </source>
</evidence>
<organism evidence="1 2">
    <name type="scientific">Pseudomonas phage vB_PaeM_PA5oct</name>
    <dbReference type="NCBI Taxonomy" id="2163605"/>
    <lineage>
        <taxon>Viruses</taxon>
        <taxon>Duplodnaviria</taxon>
        <taxon>Heunggongvirae</taxon>
        <taxon>Uroviricota</taxon>
        <taxon>Caudoviricetes</taxon>
        <taxon>Arenbergviridae</taxon>
        <taxon>Wroclawvirus</taxon>
        <taxon>Wroclawvirus PA5oct</taxon>
    </lineage>
</organism>
<keyword evidence="2" id="KW-1185">Reference proteome</keyword>
<protein>
    <submittedName>
        <fullName evidence="1">Uncharacterized protein</fullName>
    </submittedName>
</protein>
<name>A0A4Y5JVI4_9CAUD</name>
<sequence length="87" mass="10132">MTKLILTISINTKKILLLNDVVHFRNYNKAVYFINFLSKTKSLIIVDELITDSFIIFYISNNCSEIYVTPRYAFICNFNGVGFLDHD</sequence>
<dbReference type="EMBL" id="MK797984">
    <property type="protein sequence ID" value="QCG76315.1"/>
    <property type="molecule type" value="Genomic_DNA"/>
</dbReference>
<proteinExistence type="predicted"/>
<gene>
    <name evidence="1" type="ORF">EST35_0447</name>
</gene>